<evidence type="ECO:0000256" key="1">
    <source>
        <dbReference type="ARBA" id="ARBA00004123"/>
    </source>
</evidence>
<keyword evidence="10" id="KW-0539">Nucleus</keyword>
<dbReference type="InterPro" id="IPR026846">
    <property type="entry name" value="Nse2(Mms21)"/>
</dbReference>
<evidence type="ECO:0000259" key="15">
    <source>
        <dbReference type="PROSITE" id="PS51044"/>
    </source>
</evidence>
<dbReference type="Proteomes" id="UP001374579">
    <property type="component" value="Unassembled WGS sequence"/>
</dbReference>
<dbReference type="GO" id="GO:0008270">
    <property type="term" value="F:zinc ion binding"/>
    <property type="evidence" value="ECO:0007669"/>
    <property type="project" value="UniProtKB-KW"/>
</dbReference>
<keyword evidence="7 13" id="KW-0863">Zinc-finger</keyword>
<organism evidence="16 17">
    <name type="scientific">Littorina saxatilis</name>
    <dbReference type="NCBI Taxonomy" id="31220"/>
    <lineage>
        <taxon>Eukaryota</taxon>
        <taxon>Metazoa</taxon>
        <taxon>Spiralia</taxon>
        <taxon>Lophotrochozoa</taxon>
        <taxon>Mollusca</taxon>
        <taxon>Gastropoda</taxon>
        <taxon>Caenogastropoda</taxon>
        <taxon>Littorinimorpha</taxon>
        <taxon>Littorinoidea</taxon>
        <taxon>Littorinidae</taxon>
        <taxon>Littorina</taxon>
    </lineage>
</organism>
<dbReference type="EMBL" id="JBAMIC010000022">
    <property type="protein sequence ID" value="KAK7091441.1"/>
    <property type="molecule type" value="Genomic_DNA"/>
</dbReference>
<gene>
    <name evidence="16" type="ORF">V1264_009121</name>
</gene>
<dbReference type="GO" id="GO:0030915">
    <property type="term" value="C:Smc5-Smc6 complex"/>
    <property type="evidence" value="ECO:0007669"/>
    <property type="project" value="InterPro"/>
</dbReference>
<dbReference type="PANTHER" id="PTHR21330:SF1">
    <property type="entry name" value="E3 SUMO-PROTEIN LIGASE NSE2"/>
    <property type="match status" value="1"/>
</dbReference>
<dbReference type="PANTHER" id="PTHR21330">
    <property type="entry name" value="E3 SUMO-PROTEIN LIGASE NSE2"/>
    <property type="match status" value="1"/>
</dbReference>
<dbReference type="InterPro" id="IPR004181">
    <property type="entry name" value="Znf_MIZ"/>
</dbReference>
<evidence type="ECO:0000256" key="2">
    <source>
        <dbReference type="ARBA" id="ARBA00004718"/>
    </source>
</evidence>
<protein>
    <recommendedName>
        <fullName evidence="4">E3 SUMO-protein ligase NSE2</fullName>
    </recommendedName>
    <alternativeName>
        <fullName evidence="11">E3 SUMO-protein transferase NSE2</fullName>
    </alternativeName>
    <alternativeName>
        <fullName evidence="12">Non-structural maintenance of chromosomes element 2 homolog</fullName>
    </alternativeName>
</protein>
<dbReference type="CDD" id="cd16651">
    <property type="entry name" value="SPL-RING_NSE2"/>
    <property type="match status" value="1"/>
</dbReference>
<dbReference type="Gene3D" id="3.30.40.10">
    <property type="entry name" value="Zinc/RING finger domain, C3HC4 (zinc finger)"/>
    <property type="match status" value="1"/>
</dbReference>
<evidence type="ECO:0000256" key="8">
    <source>
        <dbReference type="ARBA" id="ARBA00022786"/>
    </source>
</evidence>
<dbReference type="GO" id="GO:0000724">
    <property type="term" value="P:double-strand break repair via homologous recombination"/>
    <property type="evidence" value="ECO:0007669"/>
    <property type="project" value="InterPro"/>
</dbReference>
<evidence type="ECO:0000256" key="14">
    <source>
        <dbReference type="SAM" id="MobiDB-lite"/>
    </source>
</evidence>
<feature type="region of interest" description="Disordered" evidence="14">
    <location>
        <begin position="1"/>
        <end position="22"/>
    </location>
</feature>
<evidence type="ECO:0000256" key="5">
    <source>
        <dbReference type="ARBA" id="ARBA00022679"/>
    </source>
</evidence>
<evidence type="ECO:0000313" key="17">
    <source>
        <dbReference type="Proteomes" id="UP001374579"/>
    </source>
</evidence>
<evidence type="ECO:0000256" key="11">
    <source>
        <dbReference type="ARBA" id="ARBA00031731"/>
    </source>
</evidence>
<accession>A0AAN9G169</accession>
<evidence type="ECO:0000256" key="6">
    <source>
        <dbReference type="ARBA" id="ARBA00022723"/>
    </source>
</evidence>
<feature type="region of interest" description="Disordered" evidence="14">
    <location>
        <begin position="235"/>
        <end position="262"/>
    </location>
</feature>
<evidence type="ECO:0000256" key="10">
    <source>
        <dbReference type="ARBA" id="ARBA00023242"/>
    </source>
</evidence>
<keyword evidence="6" id="KW-0479">Metal-binding</keyword>
<reference evidence="16 17" key="1">
    <citation type="submission" date="2024-02" db="EMBL/GenBank/DDBJ databases">
        <title>Chromosome-scale genome assembly of the rough periwinkle Littorina saxatilis.</title>
        <authorList>
            <person name="De Jode A."/>
            <person name="Faria R."/>
            <person name="Formenti G."/>
            <person name="Sims Y."/>
            <person name="Smith T.P."/>
            <person name="Tracey A."/>
            <person name="Wood J.M.D."/>
            <person name="Zagrodzka Z.B."/>
            <person name="Johannesson K."/>
            <person name="Butlin R.K."/>
            <person name="Leder E.H."/>
        </authorList>
    </citation>
    <scope>NUCLEOTIDE SEQUENCE [LARGE SCALE GENOMIC DNA]</scope>
    <source>
        <strain evidence="16">Snail1</strain>
        <tissue evidence="16">Muscle</tissue>
    </source>
</reference>
<keyword evidence="9" id="KW-0862">Zinc</keyword>
<evidence type="ECO:0000256" key="9">
    <source>
        <dbReference type="ARBA" id="ARBA00022833"/>
    </source>
</evidence>
<keyword evidence="5" id="KW-0808">Transferase</keyword>
<name>A0AAN9G169_9CAEN</name>
<dbReference type="PROSITE" id="PS51044">
    <property type="entry name" value="ZF_SP_RING"/>
    <property type="match status" value="1"/>
</dbReference>
<feature type="domain" description="SP-RING-type" evidence="15">
    <location>
        <begin position="155"/>
        <end position="239"/>
    </location>
</feature>
<evidence type="ECO:0000256" key="7">
    <source>
        <dbReference type="ARBA" id="ARBA00022771"/>
    </source>
</evidence>
<comment type="caution">
    <text evidence="16">The sequence shown here is derived from an EMBL/GenBank/DDBJ whole genome shotgun (WGS) entry which is preliminary data.</text>
</comment>
<evidence type="ECO:0000256" key="3">
    <source>
        <dbReference type="ARBA" id="ARBA00008212"/>
    </source>
</evidence>
<dbReference type="InterPro" id="IPR013083">
    <property type="entry name" value="Znf_RING/FYVE/PHD"/>
</dbReference>
<evidence type="ECO:0000256" key="13">
    <source>
        <dbReference type="PROSITE-ProRule" id="PRU00452"/>
    </source>
</evidence>
<dbReference type="GO" id="GO:0061665">
    <property type="term" value="F:SUMO ligase activity"/>
    <property type="evidence" value="ECO:0007669"/>
    <property type="project" value="TreeGrafter"/>
</dbReference>
<evidence type="ECO:0000256" key="4">
    <source>
        <dbReference type="ARBA" id="ARBA00020923"/>
    </source>
</evidence>
<keyword evidence="17" id="KW-1185">Reference proteome</keyword>
<feature type="compositionally biased region" description="Gly residues" evidence="14">
    <location>
        <begin position="1"/>
        <end position="15"/>
    </location>
</feature>
<evidence type="ECO:0000313" key="16">
    <source>
        <dbReference type="EMBL" id="KAK7091441.1"/>
    </source>
</evidence>
<dbReference type="Pfam" id="PF11789">
    <property type="entry name" value="zf-Nse"/>
    <property type="match status" value="1"/>
</dbReference>
<sequence length="262" mass="29269">MPRGSGGASNVGSSGGNPSFRGAEQSLHIMRQVKSYFNVGMDHVLEVAADMAEYGLGKGEEAQTQKLRKMMLSYVQMERDIDIFMNAAGDVMGEECEEEGGLQRMLQEQVRDMSKGQRDADLKKHEKYTELEQKIWDSQNPDVAPSSLVISSPVMEEDVEMTQEQVNTRCPYTGQEMVDPVRNVICKHAYDKTGITHYVTKRGKKAVCPVAGCKNSKPIVVKDLEDHKEMRRYIQSKKKRHQPSASVATARADTQIASSHDI</sequence>
<comment type="subcellular location">
    <subcellularLocation>
        <location evidence="1">Nucleus</location>
    </subcellularLocation>
</comment>
<dbReference type="GO" id="GO:0005634">
    <property type="term" value="C:nucleus"/>
    <property type="evidence" value="ECO:0007669"/>
    <property type="project" value="UniProtKB-SubCell"/>
</dbReference>
<keyword evidence="8" id="KW-0833">Ubl conjugation pathway</keyword>
<comment type="pathway">
    <text evidence="2">Protein modification; protein sumoylation.</text>
</comment>
<comment type="similarity">
    <text evidence="3">Belongs to the NSE2 family.</text>
</comment>
<proteinExistence type="inferred from homology"/>
<dbReference type="AlphaFoldDB" id="A0AAN9G169"/>
<evidence type="ECO:0000256" key="12">
    <source>
        <dbReference type="ARBA" id="ARBA00032533"/>
    </source>
</evidence>
<dbReference type="GO" id="GO:0016925">
    <property type="term" value="P:protein sumoylation"/>
    <property type="evidence" value="ECO:0007669"/>
    <property type="project" value="TreeGrafter"/>
</dbReference>
<dbReference type="SUPFAM" id="SSF57850">
    <property type="entry name" value="RING/U-box"/>
    <property type="match status" value="1"/>
</dbReference>